<gene>
    <name evidence="1" type="ORF">UFOPK3046_02182</name>
</gene>
<organism evidence="1">
    <name type="scientific">freshwater metagenome</name>
    <dbReference type="NCBI Taxonomy" id="449393"/>
    <lineage>
        <taxon>unclassified sequences</taxon>
        <taxon>metagenomes</taxon>
        <taxon>ecological metagenomes</taxon>
    </lineage>
</organism>
<reference evidence="1" key="1">
    <citation type="submission" date="2020-05" db="EMBL/GenBank/DDBJ databases">
        <authorList>
            <person name="Chiriac C."/>
            <person name="Salcher M."/>
            <person name="Ghai R."/>
            <person name="Kavagutti S V."/>
        </authorList>
    </citation>
    <scope>NUCLEOTIDE SEQUENCE</scope>
</reference>
<evidence type="ECO:0000313" key="1">
    <source>
        <dbReference type="EMBL" id="CAB4828345.1"/>
    </source>
</evidence>
<dbReference type="EMBL" id="CAFAAQ010000320">
    <property type="protein sequence ID" value="CAB4828345.1"/>
    <property type="molecule type" value="Genomic_DNA"/>
</dbReference>
<name>A0A6J7A656_9ZZZZ</name>
<proteinExistence type="predicted"/>
<sequence length="210" mass="23757">MHWQTEYGSCKCLRHFNSPVADRESLIRSLLVKRSRVVHRRWHTIGLKSGNHARPVINLNGVLSPSRASSDRGSRHNHSSSEPIRIAICNCLAGLDLITKHRQFLQQDGRLDRIEPTVYTDANVVVFLGPRTVDSDGLEYLDVGRVCCNDCPSVPVATQGLCREERSGRHRSHRANRGTVSRSAKTLCGIGNHPHPERSNYLIDRRVIRW</sequence>
<accession>A0A6J7A656</accession>
<protein>
    <submittedName>
        <fullName evidence="1">Unannotated protein</fullName>
    </submittedName>
</protein>
<dbReference type="AlphaFoldDB" id="A0A6J7A656"/>